<proteinExistence type="predicted"/>
<evidence type="ECO:0000256" key="1">
    <source>
        <dbReference type="SAM" id="MobiDB-lite"/>
    </source>
</evidence>
<organism evidence="2 3">
    <name type="scientific">Parastrongyloides trichosuri</name>
    <name type="common">Possum-specific nematode worm</name>
    <dbReference type="NCBI Taxonomy" id="131310"/>
    <lineage>
        <taxon>Eukaryota</taxon>
        <taxon>Metazoa</taxon>
        <taxon>Ecdysozoa</taxon>
        <taxon>Nematoda</taxon>
        <taxon>Chromadorea</taxon>
        <taxon>Rhabditida</taxon>
        <taxon>Tylenchina</taxon>
        <taxon>Panagrolaimomorpha</taxon>
        <taxon>Strongyloidoidea</taxon>
        <taxon>Strongyloididae</taxon>
        <taxon>Parastrongyloides</taxon>
    </lineage>
</organism>
<accession>A0A0N4ZXW1</accession>
<feature type="compositionally biased region" description="Basic and acidic residues" evidence="1">
    <location>
        <begin position="1"/>
        <end position="19"/>
    </location>
</feature>
<name>A0A0N4ZXW1_PARTI</name>
<protein>
    <submittedName>
        <fullName evidence="3">Transposase</fullName>
    </submittedName>
</protein>
<evidence type="ECO:0000313" key="2">
    <source>
        <dbReference type="Proteomes" id="UP000038045"/>
    </source>
</evidence>
<evidence type="ECO:0000313" key="3">
    <source>
        <dbReference type="WBParaSite" id="PTRK_0001362400.1"/>
    </source>
</evidence>
<feature type="compositionally biased region" description="Basic and acidic residues" evidence="1">
    <location>
        <begin position="162"/>
        <end position="172"/>
    </location>
</feature>
<feature type="region of interest" description="Disordered" evidence="1">
    <location>
        <begin position="1"/>
        <end position="44"/>
    </location>
</feature>
<keyword evidence="2" id="KW-1185">Reference proteome</keyword>
<sequence length="261" mass="28927">MRSPARLKERSRPDKDRAKRSTGTKRLTPSARRRGPASPRPVFVRPRLRHPAMLLCQHGLRRHRRHGGLEPVAQSRDHVAGAALQGFIALERHFGWIHLVRVLTDLSVYHARPPEEVRIRRAGHEDGDRDVAVLELVAQGEGEAVYEGLAPVIDRLEAARHEAGDGAGEKDSAFAPLPHSAPGQIGEPERPRNIGVHHMKDVGQVLIKEGAAQAMTRIGRQDVDGTLADQGPQGRYPSFRRQVDLHGFHVRAHGFKTLPSI</sequence>
<reference evidence="3" key="1">
    <citation type="submission" date="2017-02" db="UniProtKB">
        <authorList>
            <consortium name="WormBaseParasite"/>
        </authorList>
    </citation>
    <scope>IDENTIFICATION</scope>
</reference>
<dbReference type="Proteomes" id="UP000038045">
    <property type="component" value="Unplaced"/>
</dbReference>
<dbReference type="AlphaFoldDB" id="A0A0N4ZXW1"/>
<dbReference type="WBParaSite" id="PTRK_0001362400.1">
    <property type="protein sequence ID" value="PTRK_0001362400.1"/>
    <property type="gene ID" value="PTRK_0001362400"/>
</dbReference>
<feature type="region of interest" description="Disordered" evidence="1">
    <location>
        <begin position="162"/>
        <end position="191"/>
    </location>
</feature>